<dbReference type="AlphaFoldDB" id="A0AAD8H000"/>
<dbReference type="GO" id="GO:0003993">
    <property type="term" value="F:acid phosphatase activity"/>
    <property type="evidence" value="ECO:0007669"/>
    <property type="project" value="InterPro"/>
</dbReference>
<dbReference type="EMBL" id="JAUIZM010000011">
    <property type="protein sequence ID" value="KAK1357939.1"/>
    <property type="molecule type" value="Genomic_DNA"/>
</dbReference>
<accession>A0AAD8H000</accession>
<name>A0AAD8H000_9APIA</name>
<dbReference type="GO" id="GO:0046872">
    <property type="term" value="F:metal ion binding"/>
    <property type="evidence" value="ECO:0007669"/>
    <property type="project" value="InterPro"/>
</dbReference>
<reference evidence="4" key="1">
    <citation type="submission" date="2023-02" db="EMBL/GenBank/DDBJ databases">
        <title>Genome of toxic invasive species Heracleum sosnowskyi carries increased number of genes despite the absence of recent whole-genome duplications.</title>
        <authorList>
            <person name="Schelkunov M."/>
            <person name="Shtratnikova V."/>
            <person name="Makarenko M."/>
            <person name="Klepikova A."/>
            <person name="Omelchenko D."/>
            <person name="Novikova G."/>
            <person name="Obukhova E."/>
            <person name="Bogdanov V."/>
            <person name="Penin A."/>
            <person name="Logacheva M."/>
        </authorList>
    </citation>
    <scope>NUCLEOTIDE SEQUENCE</scope>
    <source>
        <strain evidence="4">Hsosn_3</strain>
        <tissue evidence="4">Leaf</tissue>
    </source>
</reference>
<dbReference type="Pfam" id="PF16656">
    <property type="entry name" value="Pur_ac_phosph_N"/>
    <property type="match status" value="1"/>
</dbReference>
<dbReference type="InterPro" id="IPR008963">
    <property type="entry name" value="Purple_acid_Pase-like_N"/>
</dbReference>
<evidence type="ECO:0000259" key="3">
    <source>
        <dbReference type="Pfam" id="PF16656"/>
    </source>
</evidence>
<dbReference type="GO" id="GO:0005576">
    <property type="term" value="C:extracellular region"/>
    <property type="evidence" value="ECO:0007669"/>
    <property type="project" value="UniProtKB-SubCell"/>
</dbReference>
<comment type="caution">
    <text evidence="4">The sequence shown here is derived from an EMBL/GenBank/DDBJ whole genome shotgun (WGS) entry which is preliminary data.</text>
</comment>
<evidence type="ECO:0000256" key="2">
    <source>
        <dbReference type="ARBA" id="ARBA00022525"/>
    </source>
</evidence>
<evidence type="ECO:0000313" key="4">
    <source>
        <dbReference type="EMBL" id="KAK1357939.1"/>
    </source>
</evidence>
<keyword evidence="2" id="KW-0964">Secreted</keyword>
<dbReference type="SUPFAM" id="SSF49363">
    <property type="entry name" value="Purple acid phosphatase, N-terminal domain"/>
    <property type="match status" value="1"/>
</dbReference>
<gene>
    <name evidence="4" type="ORF">POM88_051195</name>
</gene>
<evidence type="ECO:0000256" key="1">
    <source>
        <dbReference type="ARBA" id="ARBA00004613"/>
    </source>
</evidence>
<organism evidence="4 5">
    <name type="scientific">Heracleum sosnowskyi</name>
    <dbReference type="NCBI Taxonomy" id="360622"/>
    <lineage>
        <taxon>Eukaryota</taxon>
        <taxon>Viridiplantae</taxon>
        <taxon>Streptophyta</taxon>
        <taxon>Embryophyta</taxon>
        <taxon>Tracheophyta</taxon>
        <taxon>Spermatophyta</taxon>
        <taxon>Magnoliopsida</taxon>
        <taxon>eudicotyledons</taxon>
        <taxon>Gunneridae</taxon>
        <taxon>Pentapetalae</taxon>
        <taxon>asterids</taxon>
        <taxon>campanulids</taxon>
        <taxon>Apiales</taxon>
        <taxon>Apiaceae</taxon>
        <taxon>Apioideae</taxon>
        <taxon>apioid superclade</taxon>
        <taxon>Tordylieae</taxon>
        <taxon>Tordyliinae</taxon>
        <taxon>Heracleum</taxon>
    </lineage>
</organism>
<dbReference type="PANTHER" id="PTHR45778:SF6">
    <property type="entry name" value="INACTIVE PURPLE ACID PHOSPHATASE 24-RELATED"/>
    <property type="match status" value="1"/>
</dbReference>
<dbReference type="InterPro" id="IPR015914">
    <property type="entry name" value="PAPs_N"/>
</dbReference>
<proteinExistence type="predicted"/>
<sequence>MVDLITFFNIAAQNGGSVAVSDSINFVNPKAPVYPRLAQGKSWNEMTVTWTNGYNIDEAIAFVEWGMKRQSQRRSPAGTLTFNRNSIFTVDPFVAIPPDLCYITTMYLKIEDLWPNIMYTYRMGHLLSDGSHIWSKTCSFKSSPYPAQNSLQKIVIFGDMGKLYSVSSISAGSPEPAGTDGWYTYRMGHFLSDGSHIWSKTYSFRSSPYPAQNSLQKIVIFGDAGKAKSDGGECGVS</sequence>
<protein>
    <recommendedName>
        <fullName evidence="3">Purple acid phosphatase N-terminal domain-containing protein</fullName>
    </recommendedName>
</protein>
<dbReference type="PANTHER" id="PTHR45778">
    <property type="entry name" value="PURPLE ACID PHOSPHATASE-RELATED"/>
    <property type="match status" value="1"/>
</dbReference>
<comment type="subcellular location">
    <subcellularLocation>
        <location evidence="1">Secreted</location>
    </subcellularLocation>
</comment>
<feature type="domain" description="Purple acid phosphatase N-terminal" evidence="3">
    <location>
        <begin position="34"/>
        <end position="141"/>
    </location>
</feature>
<reference evidence="4" key="2">
    <citation type="submission" date="2023-05" db="EMBL/GenBank/DDBJ databases">
        <authorList>
            <person name="Schelkunov M.I."/>
        </authorList>
    </citation>
    <scope>NUCLEOTIDE SEQUENCE</scope>
    <source>
        <strain evidence="4">Hsosn_3</strain>
        <tissue evidence="4">Leaf</tissue>
    </source>
</reference>
<keyword evidence="5" id="KW-1185">Reference proteome</keyword>
<evidence type="ECO:0000313" key="5">
    <source>
        <dbReference type="Proteomes" id="UP001237642"/>
    </source>
</evidence>
<dbReference type="Proteomes" id="UP001237642">
    <property type="component" value="Unassembled WGS sequence"/>
</dbReference>